<keyword evidence="1" id="KW-0732">Signal</keyword>
<dbReference type="Proteomes" id="UP000429644">
    <property type="component" value="Unassembled WGS sequence"/>
</dbReference>
<accession>A0A7J9UZ45</accession>
<reference evidence="2 3" key="1">
    <citation type="submission" date="2019-10" db="EMBL/GenBank/DDBJ databases">
        <title>Georgenia wutianyii sp. nov. and Georgenia yuyongxinii sp. nov. isolated from plateau pika (Ochotona curzoniae) in the Qinghai-Tibet plateau of China.</title>
        <authorList>
            <person name="Tian Z."/>
        </authorList>
    </citation>
    <scope>NUCLEOTIDE SEQUENCE [LARGE SCALE GENOMIC DNA]</scope>
    <source>
        <strain evidence="2 3">JCM 15130</strain>
    </source>
</reference>
<feature type="signal peptide" evidence="1">
    <location>
        <begin position="1"/>
        <end position="26"/>
    </location>
</feature>
<protein>
    <submittedName>
        <fullName evidence="2">Uncharacterized protein</fullName>
    </submittedName>
</protein>
<comment type="caution">
    <text evidence="2">The sequence shown here is derived from an EMBL/GenBank/DDBJ whole genome shotgun (WGS) entry which is preliminary data.</text>
</comment>
<evidence type="ECO:0000256" key="1">
    <source>
        <dbReference type="SAM" id="SignalP"/>
    </source>
</evidence>
<organism evidence="2 3">
    <name type="scientific">Georgenia ruanii</name>
    <dbReference type="NCBI Taxonomy" id="348442"/>
    <lineage>
        <taxon>Bacteria</taxon>
        <taxon>Bacillati</taxon>
        <taxon>Actinomycetota</taxon>
        <taxon>Actinomycetes</taxon>
        <taxon>Micrococcales</taxon>
        <taxon>Bogoriellaceae</taxon>
        <taxon>Georgenia</taxon>
    </lineage>
</organism>
<feature type="non-terminal residue" evidence="2">
    <location>
        <position position="129"/>
    </location>
</feature>
<proteinExistence type="predicted"/>
<keyword evidence="3" id="KW-1185">Reference proteome</keyword>
<dbReference type="EMBL" id="WHPD01003170">
    <property type="protein sequence ID" value="MPV89917.1"/>
    <property type="molecule type" value="Genomic_DNA"/>
</dbReference>
<feature type="chain" id="PRO_5038998705" evidence="1">
    <location>
        <begin position="27"/>
        <end position="129"/>
    </location>
</feature>
<dbReference type="AlphaFoldDB" id="A0A7J9UZ45"/>
<sequence>MAAASGMVPRRLAALVVALMALTACTGEPAVPRPAGPALSRVEAPMAAIELSAELGAAAASWGWSLVASDGSEAPDAVGVVESRGEASEVGVWRPAADGTLTAVRFRTTGDVWSVAGARSADGVALAGT</sequence>
<gene>
    <name evidence="2" type="ORF">GB882_14670</name>
</gene>
<evidence type="ECO:0000313" key="2">
    <source>
        <dbReference type="EMBL" id="MPV89917.1"/>
    </source>
</evidence>
<name>A0A7J9UZ45_9MICO</name>
<evidence type="ECO:0000313" key="3">
    <source>
        <dbReference type="Proteomes" id="UP000429644"/>
    </source>
</evidence>